<keyword evidence="4 9" id="KW-0732">Signal</keyword>
<keyword evidence="6" id="KW-0472">Membrane</keyword>
<proteinExistence type="predicted"/>
<dbReference type="GeneID" id="103596335"/>
<evidence type="ECO:0000256" key="5">
    <source>
        <dbReference type="ARBA" id="ARBA00022782"/>
    </source>
</evidence>
<keyword evidence="5" id="KW-0221">Differentiation</keyword>
<name>A0ABM0RC30_GALVR</name>
<dbReference type="Proteomes" id="UP000694923">
    <property type="component" value="Unplaced"/>
</dbReference>
<evidence type="ECO:0000256" key="1">
    <source>
        <dbReference type="ARBA" id="ARBA00004221"/>
    </source>
</evidence>
<evidence type="ECO:0000256" key="9">
    <source>
        <dbReference type="SAM" id="SignalP"/>
    </source>
</evidence>
<protein>
    <recommendedName>
        <fullName evidence="2">Placenta-expressed transcript 1 protein</fullName>
    </recommendedName>
</protein>
<evidence type="ECO:0000256" key="2">
    <source>
        <dbReference type="ARBA" id="ARBA00014036"/>
    </source>
</evidence>
<comment type="function">
    <text evidence="8">Modulates leading keratinocyte migration and cellular adhesion to matrix proteins during a wound-healing response and promotes wound repair. May play a role during trichilemmal differentiation of the hair follicle.</text>
</comment>
<evidence type="ECO:0000256" key="8">
    <source>
        <dbReference type="ARBA" id="ARBA00024756"/>
    </source>
</evidence>
<feature type="signal peptide" evidence="9">
    <location>
        <begin position="1"/>
        <end position="24"/>
    </location>
</feature>
<evidence type="ECO:0000256" key="3">
    <source>
        <dbReference type="ARBA" id="ARBA00022475"/>
    </source>
</evidence>
<evidence type="ECO:0000313" key="10">
    <source>
        <dbReference type="Proteomes" id="UP000694923"/>
    </source>
</evidence>
<gene>
    <name evidence="11" type="primary">PLET1</name>
</gene>
<feature type="chain" id="PRO_5046608994" description="Placenta-expressed transcript 1 protein" evidence="9">
    <location>
        <begin position="25"/>
        <end position="234"/>
    </location>
</feature>
<evidence type="ECO:0000256" key="7">
    <source>
        <dbReference type="ARBA" id="ARBA00023180"/>
    </source>
</evidence>
<organism evidence="10 11">
    <name type="scientific">Galeopterus variegatus</name>
    <name type="common">Malayan flying lemur</name>
    <name type="synonym">Cynocephalus variegatus</name>
    <dbReference type="NCBI Taxonomy" id="482537"/>
    <lineage>
        <taxon>Eukaryota</taxon>
        <taxon>Metazoa</taxon>
        <taxon>Chordata</taxon>
        <taxon>Craniata</taxon>
        <taxon>Vertebrata</taxon>
        <taxon>Euteleostomi</taxon>
        <taxon>Mammalia</taxon>
        <taxon>Eutheria</taxon>
        <taxon>Euarchontoglires</taxon>
        <taxon>Dermoptera</taxon>
        <taxon>Cynocephalidae</taxon>
        <taxon>Galeopterus</taxon>
    </lineage>
</organism>
<accession>A0ABM0RC30</accession>
<reference evidence="11" key="1">
    <citation type="submission" date="2025-08" db="UniProtKB">
        <authorList>
            <consortium name="RefSeq"/>
        </authorList>
    </citation>
    <scope>IDENTIFICATION</scope>
</reference>
<sequence>MAFLHSMLLPLGLFLYLGLQFSSASPANYSDNCTVFDKVFTTTSPGITANSVIYESSTAYTVWVPVDDSISSVVLRAVDNNNNSVGFWQDADEQCYSSSLYHVTRAINMLFKADWMSPDSGNITEVELQAFAVTPHKTATFSSLKMKKRVTTTRLASEFPTTSTSKIPTTSASKIPMTFTSKIPTTLSSKIPMTLTSKIPTTLTTRSSANTAFGSSTTDAIHILLAFLTSKLLF</sequence>
<dbReference type="PANTHER" id="PTHR22527:SF2">
    <property type="entry name" value="PLACENTA-EXPRESSED TRANSCRIPT 1 PROTEIN"/>
    <property type="match status" value="1"/>
</dbReference>
<evidence type="ECO:0000256" key="6">
    <source>
        <dbReference type="ARBA" id="ARBA00023136"/>
    </source>
</evidence>
<keyword evidence="3" id="KW-1003">Cell membrane</keyword>
<dbReference type="PANTHER" id="PTHR22527">
    <property type="entry name" value="PLACENTA-EXPRESSED TRANSCRIPT 1 PROTEIN"/>
    <property type="match status" value="1"/>
</dbReference>
<comment type="subcellular location">
    <subcellularLocation>
        <location evidence="1">Apical cell membrane</location>
    </subcellularLocation>
</comment>
<dbReference type="InterPro" id="IPR026184">
    <property type="entry name" value="PLET1"/>
</dbReference>
<dbReference type="RefSeq" id="XP_008578171.1">
    <property type="nucleotide sequence ID" value="XM_008579949.1"/>
</dbReference>
<keyword evidence="10" id="KW-1185">Reference proteome</keyword>
<evidence type="ECO:0000313" key="11">
    <source>
        <dbReference type="RefSeq" id="XP_008578171.1"/>
    </source>
</evidence>
<keyword evidence="7" id="KW-0325">Glycoprotein</keyword>
<evidence type="ECO:0000256" key="4">
    <source>
        <dbReference type="ARBA" id="ARBA00022729"/>
    </source>
</evidence>